<dbReference type="KEGG" id="tasa:A1Q1_05056"/>
<organism evidence="5 6">
    <name type="scientific">Trichosporon asahii var. asahii (strain ATCC 90039 / CBS 2479 / JCM 2466 / KCTC 7840 / NBRC 103889/ NCYC 2677 / UAMH 7654)</name>
    <name type="common">Yeast</name>
    <dbReference type="NCBI Taxonomy" id="1186058"/>
    <lineage>
        <taxon>Eukaryota</taxon>
        <taxon>Fungi</taxon>
        <taxon>Dikarya</taxon>
        <taxon>Basidiomycota</taxon>
        <taxon>Agaricomycotina</taxon>
        <taxon>Tremellomycetes</taxon>
        <taxon>Trichosporonales</taxon>
        <taxon>Trichosporonaceae</taxon>
        <taxon>Trichosporon</taxon>
    </lineage>
</organism>
<dbReference type="InterPro" id="IPR050613">
    <property type="entry name" value="Sec_Metabolite_Reg"/>
</dbReference>
<accession>J6EPP6</accession>
<evidence type="ECO:0000256" key="3">
    <source>
        <dbReference type="SAM" id="MobiDB-lite"/>
    </source>
</evidence>
<feature type="region of interest" description="Disordered" evidence="3">
    <location>
        <begin position="641"/>
        <end position="670"/>
    </location>
</feature>
<dbReference type="CDD" id="cd12148">
    <property type="entry name" value="fungal_TF_MHR"/>
    <property type="match status" value="1"/>
</dbReference>
<feature type="compositionally biased region" description="Pro residues" evidence="3">
    <location>
        <begin position="755"/>
        <end position="765"/>
    </location>
</feature>
<dbReference type="InterPro" id="IPR007219">
    <property type="entry name" value="XnlR_reg_dom"/>
</dbReference>
<dbReference type="PANTHER" id="PTHR31001:SF56">
    <property type="entry name" value="ZN(2)-C6 FUNGAL-TYPE DOMAIN-CONTAINING PROTEIN"/>
    <property type="match status" value="1"/>
</dbReference>
<sequence length="765" mass="84748">MSATSTPSQSGPPGADPSSSGQATPAKRKFNWKNGPPSCKECVRLKLKVSLAAIAPWKKLTSSVLAILAVLELRSSRMREDLSRRNIGWKVRYEVPDALPHFLHSLTHRPSKDQATIARLQKEIDELKSRLELVAKHSPVEPLGISHPSVDTQASSIIPSANDEDYTPFTAVSPAAAQAHHLQPDQRDENRLDPASGPGSGVIELGREGIRFFGRGAGSLFIVEDDSFPFMMADKTILTALHEFLPDAQEAFRLAKLYENDTVSKVLELIYSGPPVREQIHRVPPHRLASVMMVFALALCYEGHRPESAKYFNAASALLCVPERHFMVRHSVAAVETLHLMVSYTFNNSHPDGAKAAWPILGLCIRLANSIGLHRDQGEWGLSEAQKEHHAVLWWESMTYEILQSLNFGRPYSTPMQLSDCAMPPMPPDGGAQPNDAIFHLYKYRLGQVFVPVANYLALSKLPDYSTVLKMDSEIRKVEAVAPAWLKWQEFGTAGFAGLSDKQIVQQHSATIFFHMGLLLLHRPWFFKAVTAGSEPLLGPYAASFTTCVTSARKHTRLVASCFKAVPRAACGWRYFTFHLYTAAIIFFSVLRRVPTSMMADDVRSDFLAAHQTLTEMAEMSDIARLALPMLDELKRRIEHPEPINDSKDDGGLDDLLGSTITQWQGGDPAQLPQDPNQFSYWTTNGELNAVNSAPTPLDPNMLGGSGIDFTQPFSAPDQMTMADPLIQTLLYWNVIPQADAQQQQQPQQSAQPAQQPPQPHYPPS</sequence>
<dbReference type="Proteomes" id="UP000002748">
    <property type="component" value="Unassembled WGS sequence"/>
</dbReference>
<dbReference type="PANTHER" id="PTHR31001">
    <property type="entry name" value="UNCHARACTERIZED TRANSCRIPTIONAL REGULATORY PROTEIN"/>
    <property type="match status" value="1"/>
</dbReference>
<evidence type="ECO:0000313" key="6">
    <source>
        <dbReference type="Proteomes" id="UP000002748"/>
    </source>
</evidence>
<dbReference type="GO" id="GO:0006351">
    <property type="term" value="P:DNA-templated transcription"/>
    <property type="evidence" value="ECO:0007669"/>
    <property type="project" value="InterPro"/>
</dbReference>
<dbReference type="AlphaFoldDB" id="J6EPP6"/>
<dbReference type="GO" id="GO:0005634">
    <property type="term" value="C:nucleus"/>
    <property type="evidence" value="ECO:0007669"/>
    <property type="project" value="UniProtKB-SubCell"/>
</dbReference>
<dbReference type="Pfam" id="PF04082">
    <property type="entry name" value="Fungal_trans"/>
    <property type="match status" value="1"/>
</dbReference>
<gene>
    <name evidence="5" type="ORF">A1Q1_05056</name>
</gene>
<feature type="compositionally biased region" description="Low complexity" evidence="3">
    <location>
        <begin position="7"/>
        <end position="23"/>
    </location>
</feature>
<feature type="compositionally biased region" description="Low complexity" evidence="3">
    <location>
        <begin position="739"/>
        <end position="754"/>
    </location>
</feature>
<comment type="subcellular location">
    <subcellularLocation>
        <location evidence="1">Nucleus</location>
    </subcellularLocation>
</comment>
<protein>
    <recommendedName>
        <fullName evidence="4">Xylanolytic transcriptional activator regulatory domain-containing protein</fullName>
    </recommendedName>
</protein>
<name>J6EPP6_TRIAS</name>
<proteinExistence type="predicted"/>
<dbReference type="EMBL" id="ALBS01000295">
    <property type="protein sequence ID" value="EJT46409.1"/>
    <property type="molecule type" value="Genomic_DNA"/>
</dbReference>
<feature type="region of interest" description="Disordered" evidence="3">
    <location>
        <begin position="176"/>
        <end position="200"/>
    </location>
</feature>
<feature type="domain" description="Xylanolytic transcriptional activator regulatory" evidence="4">
    <location>
        <begin position="357"/>
        <end position="430"/>
    </location>
</feature>
<dbReference type="RefSeq" id="XP_014177338.1">
    <property type="nucleotide sequence ID" value="XM_014321863.1"/>
</dbReference>
<dbReference type="GO" id="GO:0008270">
    <property type="term" value="F:zinc ion binding"/>
    <property type="evidence" value="ECO:0007669"/>
    <property type="project" value="InterPro"/>
</dbReference>
<reference evidence="5 6" key="1">
    <citation type="journal article" date="2012" name="Eukaryot. Cell">
        <title>Draft genome sequence of CBS 2479, the standard type strain of Trichosporon asahii.</title>
        <authorList>
            <person name="Yang R.Y."/>
            <person name="Li H.T."/>
            <person name="Zhu H."/>
            <person name="Zhou G.P."/>
            <person name="Wang M."/>
            <person name="Wang L."/>
        </authorList>
    </citation>
    <scope>NUCLEOTIDE SEQUENCE [LARGE SCALE GENOMIC DNA]</scope>
    <source>
        <strain evidence="6">ATCC 90039 / CBS 2479 / JCM 2466 / KCTC 7840 / NCYC 2677 / UAMH 7654</strain>
    </source>
</reference>
<feature type="region of interest" description="Disordered" evidence="3">
    <location>
        <begin position="1"/>
        <end position="32"/>
    </location>
</feature>
<dbReference type="GeneID" id="25988568"/>
<feature type="region of interest" description="Disordered" evidence="3">
    <location>
        <begin position="739"/>
        <end position="765"/>
    </location>
</feature>
<evidence type="ECO:0000259" key="4">
    <source>
        <dbReference type="SMART" id="SM00906"/>
    </source>
</evidence>
<dbReference type="SMART" id="SM00906">
    <property type="entry name" value="Fungal_trans"/>
    <property type="match status" value="1"/>
</dbReference>
<dbReference type="GO" id="GO:0003677">
    <property type="term" value="F:DNA binding"/>
    <property type="evidence" value="ECO:0007669"/>
    <property type="project" value="InterPro"/>
</dbReference>
<feature type="compositionally biased region" description="Basic and acidic residues" evidence="3">
    <location>
        <begin position="641"/>
        <end position="651"/>
    </location>
</feature>
<evidence type="ECO:0000256" key="2">
    <source>
        <dbReference type="ARBA" id="ARBA00023242"/>
    </source>
</evidence>
<dbReference type="OrthoDB" id="424974at2759"/>
<evidence type="ECO:0000256" key="1">
    <source>
        <dbReference type="ARBA" id="ARBA00004123"/>
    </source>
</evidence>
<keyword evidence="2" id="KW-0539">Nucleus</keyword>
<dbReference type="VEuPathDB" id="FungiDB:A1Q1_05056"/>
<dbReference type="HOGENOM" id="CLU_358297_0_0_1"/>
<feature type="compositionally biased region" description="Basic and acidic residues" evidence="3">
    <location>
        <begin position="182"/>
        <end position="192"/>
    </location>
</feature>
<comment type="caution">
    <text evidence="5">The sequence shown here is derived from an EMBL/GenBank/DDBJ whole genome shotgun (WGS) entry which is preliminary data.</text>
</comment>
<evidence type="ECO:0000313" key="5">
    <source>
        <dbReference type="EMBL" id="EJT46409.1"/>
    </source>
</evidence>